<dbReference type="GeneTree" id="ENSGT00510000050935"/>
<feature type="domain" description="Saposin B-type" evidence="3">
    <location>
        <begin position="48"/>
        <end position="153"/>
    </location>
</feature>
<protein>
    <submittedName>
        <fullName evidence="4">Uncharacterized LOC102080439</fullName>
    </submittedName>
</protein>
<dbReference type="AlphaFoldDB" id="A0A669B296"/>
<sequence length="173" mass="19489">MEMPSLLFLCLVAAFSVRAVHGRTLELSMDDEDADDVDMEFSMEESGFPGKCWACEWIVKKMKKFAGPNATVEVKCLIEYQLQLDYSVRAVMQVLLSQSLTAKFHAICDEIGLLKSLCRKFVKVHLGVLIEEVTTTDDVWTICVNTGACKAEEVDLFFYPKEGGPDTEIKEFQ</sequence>
<dbReference type="GO" id="GO:0042742">
    <property type="term" value="P:defense response to bacterium"/>
    <property type="evidence" value="ECO:0007669"/>
    <property type="project" value="InterPro"/>
</dbReference>
<feature type="chain" id="PRO_5025348436" evidence="2">
    <location>
        <begin position="23"/>
        <end position="173"/>
    </location>
</feature>
<evidence type="ECO:0000259" key="3">
    <source>
        <dbReference type="PROSITE" id="PS50015"/>
    </source>
</evidence>
<gene>
    <name evidence="4" type="primary">LOC102080439</name>
</gene>
<proteinExistence type="predicted"/>
<reference evidence="4" key="3">
    <citation type="submission" date="2025-09" db="UniProtKB">
        <authorList>
            <consortium name="Ensembl"/>
        </authorList>
    </citation>
    <scope>IDENTIFICATION</scope>
</reference>
<dbReference type="InParanoid" id="A0A669B296"/>
<organism evidence="4 5">
    <name type="scientific">Oreochromis niloticus</name>
    <name type="common">Nile tilapia</name>
    <name type="synonym">Tilapia nilotica</name>
    <dbReference type="NCBI Taxonomy" id="8128"/>
    <lineage>
        <taxon>Eukaryota</taxon>
        <taxon>Metazoa</taxon>
        <taxon>Chordata</taxon>
        <taxon>Craniata</taxon>
        <taxon>Vertebrata</taxon>
        <taxon>Euteleostomi</taxon>
        <taxon>Actinopterygii</taxon>
        <taxon>Neopterygii</taxon>
        <taxon>Teleostei</taxon>
        <taxon>Neoteleostei</taxon>
        <taxon>Acanthomorphata</taxon>
        <taxon>Ovalentaria</taxon>
        <taxon>Cichlomorphae</taxon>
        <taxon>Cichliformes</taxon>
        <taxon>Cichlidae</taxon>
        <taxon>African cichlids</taxon>
        <taxon>Pseudocrenilabrinae</taxon>
        <taxon>Oreochromini</taxon>
        <taxon>Oreochromis</taxon>
    </lineage>
</organism>
<dbReference type="Proteomes" id="UP000005207">
    <property type="component" value="Linkage group LG19"/>
</dbReference>
<keyword evidence="2" id="KW-0732">Signal</keyword>
<accession>A0A669B296</accession>
<name>A0A669B296_ORENI</name>
<dbReference type="SUPFAM" id="SSF47862">
    <property type="entry name" value="Saposin"/>
    <property type="match status" value="1"/>
</dbReference>
<evidence type="ECO:0000256" key="1">
    <source>
        <dbReference type="ARBA" id="ARBA00023157"/>
    </source>
</evidence>
<evidence type="ECO:0000313" key="4">
    <source>
        <dbReference type="Ensembl" id="ENSONIP00000028623.1"/>
    </source>
</evidence>
<keyword evidence="1" id="KW-1015">Disulfide bond</keyword>
<keyword evidence="5" id="KW-1185">Reference proteome</keyword>
<dbReference type="PANTHER" id="PTHR15541:SF2">
    <property type="entry name" value="GRANULYSIN"/>
    <property type="match status" value="1"/>
</dbReference>
<dbReference type="PROSITE" id="PS50015">
    <property type="entry name" value="SAP_B"/>
    <property type="match status" value="1"/>
</dbReference>
<dbReference type="InterPro" id="IPR038847">
    <property type="entry name" value="Granulysin-like"/>
</dbReference>
<feature type="signal peptide" evidence="2">
    <location>
        <begin position="1"/>
        <end position="22"/>
    </location>
</feature>
<dbReference type="InterPro" id="IPR008139">
    <property type="entry name" value="SaposinB_dom"/>
</dbReference>
<dbReference type="PANTHER" id="PTHR15541">
    <property type="entry name" value="GRANULYSIN RELATED"/>
    <property type="match status" value="1"/>
</dbReference>
<evidence type="ECO:0000313" key="5">
    <source>
        <dbReference type="Proteomes" id="UP000005207"/>
    </source>
</evidence>
<evidence type="ECO:0000256" key="2">
    <source>
        <dbReference type="SAM" id="SignalP"/>
    </source>
</evidence>
<dbReference type="InterPro" id="IPR011001">
    <property type="entry name" value="Saposin-like"/>
</dbReference>
<reference evidence="5" key="1">
    <citation type="submission" date="2012-01" db="EMBL/GenBank/DDBJ databases">
        <title>The Genome Sequence of Oreochromis niloticus (Nile Tilapia).</title>
        <authorList>
            <consortium name="Broad Institute Genome Assembly Team"/>
            <consortium name="Broad Institute Sequencing Platform"/>
            <person name="Di Palma F."/>
            <person name="Johnson J."/>
            <person name="Lander E.S."/>
            <person name="Lindblad-Toh K."/>
        </authorList>
    </citation>
    <scope>NUCLEOTIDE SEQUENCE [LARGE SCALE GENOMIC DNA]</scope>
</reference>
<dbReference type="Gene3D" id="1.10.225.10">
    <property type="entry name" value="Saposin-like"/>
    <property type="match status" value="1"/>
</dbReference>
<reference evidence="4" key="2">
    <citation type="submission" date="2025-08" db="UniProtKB">
        <authorList>
            <consortium name="Ensembl"/>
        </authorList>
    </citation>
    <scope>IDENTIFICATION</scope>
</reference>
<dbReference type="Ensembl" id="ENSONIT00000048798.1">
    <property type="protein sequence ID" value="ENSONIP00000028623.1"/>
    <property type="gene ID" value="ENSONIG00000027148.1"/>
</dbReference>